<reference evidence="2" key="1">
    <citation type="submission" date="2020-07" db="EMBL/GenBank/DDBJ databases">
        <title>Multicomponent nature underlies the extraordinary mechanical properties of spider dragline silk.</title>
        <authorList>
            <person name="Kono N."/>
            <person name="Nakamura H."/>
            <person name="Mori M."/>
            <person name="Yoshida Y."/>
            <person name="Ohtoshi R."/>
            <person name="Malay A.D."/>
            <person name="Moran D.A.P."/>
            <person name="Tomita M."/>
            <person name="Numata K."/>
            <person name="Arakawa K."/>
        </authorList>
    </citation>
    <scope>NUCLEOTIDE SEQUENCE</scope>
</reference>
<evidence type="ECO:0000256" key="1">
    <source>
        <dbReference type="SAM" id="MobiDB-lite"/>
    </source>
</evidence>
<evidence type="ECO:0000313" key="3">
    <source>
        <dbReference type="Proteomes" id="UP000887116"/>
    </source>
</evidence>
<gene>
    <name evidence="2" type="ORF">TNCT_687801</name>
</gene>
<accession>A0A8X6G1F2</accession>
<comment type="caution">
    <text evidence="2">The sequence shown here is derived from an EMBL/GenBank/DDBJ whole genome shotgun (WGS) entry which is preliminary data.</text>
</comment>
<feature type="compositionally biased region" description="Basic and acidic residues" evidence="1">
    <location>
        <begin position="16"/>
        <end position="29"/>
    </location>
</feature>
<evidence type="ECO:0000313" key="2">
    <source>
        <dbReference type="EMBL" id="GFQ92189.1"/>
    </source>
</evidence>
<organism evidence="2 3">
    <name type="scientific">Trichonephila clavata</name>
    <name type="common">Joro spider</name>
    <name type="synonym">Nephila clavata</name>
    <dbReference type="NCBI Taxonomy" id="2740835"/>
    <lineage>
        <taxon>Eukaryota</taxon>
        <taxon>Metazoa</taxon>
        <taxon>Ecdysozoa</taxon>
        <taxon>Arthropoda</taxon>
        <taxon>Chelicerata</taxon>
        <taxon>Arachnida</taxon>
        <taxon>Araneae</taxon>
        <taxon>Araneomorphae</taxon>
        <taxon>Entelegynae</taxon>
        <taxon>Araneoidea</taxon>
        <taxon>Nephilidae</taxon>
        <taxon>Trichonephila</taxon>
    </lineage>
</organism>
<protein>
    <submittedName>
        <fullName evidence="2">Uncharacterized protein</fullName>
    </submittedName>
</protein>
<dbReference type="EMBL" id="BMAO01033845">
    <property type="protein sequence ID" value="GFQ92189.1"/>
    <property type="molecule type" value="Genomic_DNA"/>
</dbReference>
<sequence length="74" mass="8561">MKKGTCGPTYSYGSRSSDRQQEWDSRKGSPDWYADGNLRDRYVANRQLEARVVNNNSNSNRHRSGYANRGFENQ</sequence>
<keyword evidence="3" id="KW-1185">Reference proteome</keyword>
<dbReference type="AlphaFoldDB" id="A0A8X6G1F2"/>
<dbReference type="Proteomes" id="UP000887116">
    <property type="component" value="Unassembled WGS sequence"/>
</dbReference>
<feature type="region of interest" description="Disordered" evidence="1">
    <location>
        <begin position="50"/>
        <end position="74"/>
    </location>
</feature>
<name>A0A8X6G1F2_TRICU</name>
<proteinExistence type="predicted"/>
<feature type="region of interest" description="Disordered" evidence="1">
    <location>
        <begin position="1"/>
        <end position="36"/>
    </location>
</feature>